<dbReference type="Proteomes" id="UP001589647">
    <property type="component" value="Unassembled WGS sequence"/>
</dbReference>
<dbReference type="Pfam" id="PF01738">
    <property type="entry name" value="DLH"/>
    <property type="match status" value="1"/>
</dbReference>
<dbReference type="PANTHER" id="PTHR46623">
    <property type="entry name" value="CARBOXYMETHYLENEBUTENOLIDASE-RELATED"/>
    <property type="match status" value="1"/>
</dbReference>
<dbReference type="InterPro" id="IPR002925">
    <property type="entry name" value="Dienelactn_hydro"/>
</dbReference>
<name>A0ABV5I6V9_9ACTN</name>
<dbReference type="Gene3D" id="3.40.50.1820">
    <property type="entry name" value="alpha/beta hydrolase"/>
    <property type="match status" value="1"/>
</dbReference>
<proteinExistence type="predicted"/>
<dbReference type="EMBL" id="JBHMEI010000001">
    <property type="protein sequence ID" value="MFB9200062.1"/>
    <property type="molecule type" value="Genomic_DNA"/>
</dbReference>
<gene>
    <name evidence="2" type="ORF">ACFFV7_02560</name>
</gene>
<dbReference type="RefSeq" id="WP_189645668.1">
    <property type="nucleotide sequence ID" value="NZ_BMRC01000001.1"/>
</dbReference>
<accession>A0ABV5I6V9</accession>
<sequence>MNGRITTGWVDIAGMTAYTALPVGVRRPVGVLVAGEIFGVSGYVRRMADRLAGLGHAVVVPDFNHRHGLRAGRSAASGAGGVVPLAVSLTVDPVTGGPKGRVVELPADAAGRERGLELAWLLRREEVLSDAGAALEHLRQVGADPAAAVGFSLGGHVVCSVAGELGLRAAVALYPGWLTGTELPLSRPVPTLELAARAAGLSAGRLVVLLGADDPIIDAGQQRAIAERLETVAFAGAGHGFAADERDSFHADSAREAWKLIEEVLGRAGE</sequence>
<evidence type="ECO:0000313" key="3">
    <source>
        <dbReference type="Proteomes" id="UP001589647"/>
    </source>
</evidence>
<dbReference type="PANTHER" id="PTHR46623:SF6">
    <property type="entry name" value="ALPHA_BETA-HYDROLASES SUPERFAMILY PROTEIN"/>
    <property type="match status" value="1"/>
</dbReference>
<keyword evidence="2" id="KW-0378">Hydrolase</keyword>
<evidence type="ECO:0000313" key="2">
    <source>
        <dbReference type="EMBL" id="MFB9200062.1"/>
    </source>
</evidence>
<organism evidence="2 3">
    <name type="scientific">Nonomuraea spiralis</name>
    <dbReference type="NCBI Taxonomy" id="46182"/>
    <lineage>
        <taxon>Bacteria</taxon>
        <taxon>Bacillati</taxon>
        <taxon>Actinomycetota</taxon>
        <taxon>Actinomycetes</taxon>
        <taxon>Streptosporangiales</taxon>
        <taxon>Streptosporangiaceae</taxon>
        <taxon>Nonomuraea</taxon>
    </lineage>
</organism>
<feature type="domain" description="Dienelactone hydrolase" evidence="1">
    <location>
        <begin position="15"/>
        <end position="267"/>
    </location>
</feature>
<protein>
    <submittedName>
        <fullName evidence="2">Dienelactone hydrolase family protein</fullName>
        <ecNumber evidence="2">3.1.-.-</ecNumber>
    </submittedName>
</protein>
<comment type="caution">
    <text evidence="2">The sequence shown here is derived from an EMBL/GenBank/DDBJ whole genome shotgun (WGS) entry which is preliminary data.</text>
</comment>
<dbReference type="InterPro" id="IPR051049">
    <property type="entry name" value="Dienelactone_hydrolase-like"/>
</dbReference>
<dbReference type="EC" id="3.1.-.-" evidence="2"/>
<dbReference type="GO" id="GO:0016787">
    <property type="term" value="F:hydrolase activity"/>
    <property type="evidence" value="ECO:0007669"/>
    <property type="project" value="UniProtKB-KW"/>
</dbReference>
<dbReference type="SUPFAM" id="SSF53474">
    <property type="entry name" value="alpha/beta-Hydrolases"/>
    <property type="match status" value="1"/>
</dbReference>
<evidence type="ECO:0000259" key="1">
    <source>
        <dbReference type="Pfam" id="PF01738"/>
    </source>
</evidence>
<dbReference type="InterPro" id="IPR029058">
    <property type="entry name" value="AB_hydrolase_fold"/>
</dbReference>
<reference evidence="2 3" key="1">
    <citation type="submission" date="2024-09" db="EMBL/GenBank/DDBJ databases">
        <authorList>
            <person name="Sun Q."/>
            <person name="Mori K."/>
        </authorList>
    </citation>
    <scope>NUCLEOTIDE SEQUENCE [LARGE SCALE GENOMIC DNA]</scope>
    <source>
        <strain evidence="2 3">CCM 3426</strain>
    </source>
</reference>
<keyword evidence="3" id="KW-1185">Reference proteome</keyword>